<dbReference type="RefSeq" id="WP_185085279.1">
    <property type="nucleotide sequence ID" value="NZ_JACHJB010000002.1"/>
</dbReference>
<proteinExistence type="predicted"/>
<evidence type="ECO:0000313" key="3">
    <source>
        <dbReference type="EMBL" id="MBB6347314.1"/>
    </source>
</evidence>
<dbReference type="AlphaFoldDB" id="A0A7X0EZA4"/>
<sequence>MHLDAADVEVLALGCTFLGSGGGGSVAAAAPLLRHTLEVKGRLPVVSATALEPDASVACVGAVGSSTVMLERLPSGVELAAAVRALERHAGVRFQALQPLEIGGVNGLLGLVAASWLGLPVIDGDAMGRAYPRLDHTVLMGAVPASPLALADAGGDVLLVDSAGDRSVERLVRAVLPAMGAWAAVCLHAGTAGQYARHAVPASVSRALTLGRAWTGRRREDGADFLAAAQARLVFTGTVLEIRRTRSATEISGVISLGHASEEDRSMRIDFANEYVAAFDDGVPVSTAPDITCVLDARTWEPVSVERLAVQQRVRVIHLAAPEALRRTHPGRLDLGLRGYGMAEVQTETRS</sequence>
<dbReference type="Gene3D" id="2.40.390.10">
    <property type="entry name" value="CV3147-like"/>
    <property type="match status" value="1"/>
</dbReference>
<evidence type="ECO:0000259" key="1">
    <source>
        <dbReference type="Pfam" id="PF06032"/>
    </source>
</evidence>
<dbReference type="Pfam" id="PF20906">
    <property type="entry name" value="S-Me-THD_C"/>
    <property type="match status" value="1"/>
</dbReference>
<feature type="domain" description="S-Me-THD-like C-terminal" evidence="2">
    <location>
        <begin position="165"/>
        <end position="345"/>
    </location>
</feature>
<dbReference type="Pfam" id="PF06032">
    <property type="entry name" value="S-Me-THD_N"/>
    <property type="match status" value="1"/>
</dbReference>
<reference evidence="3 4" key="1">
    <citation type="submission" date="2020-08" db="EMBL/GenBank/DDBJ databases">
        <title>Sequencing the genomes of 1000 actinobacteria strains.</title>
        <authorList>
            <person name="Klenk H.-P."/>
        </authorList>
    </citation>
    <scope>NUCLEOTIDE SEQUENCE [LARGE SCALE GENOMIC DNA]</scope>
    <source>
        <strain evidence="3 4">DSM 45913</strain>
    </source>
</reference>
<evidence type="ECO:0008006" key="5">
    <source>
        <dbReference type="Google" id="ProtNLM"/>
    </source>
</evidence>
<keyword evidence="4" id="KW-1185">Reference proteome</keyword>
<comment type="caution">
    <text evidence="3">The sequence shown here is derived from an EMBL/GenBank/DDBJ whole genome shotgun (WGS) entry which is preliminary data.</text>
</comment>
<evidence type="ECO:0000313" key="4">
    <source>
        <dbReference type="Proteomes" id="UP000583800"/>
    </source>
</evidence>
<dbReference type="InterPro" id="IPR010318">
    <property type="entry name" value="S-Me-THD_N"/>
</dbReference>
<name>A0A7X0EZA4_9ACTN</name>
<dbReference type="InterPro" id="IPR027479">
    <property type="entry name" value="S-Me-THD_N_sf"/>
</dbReference>
<feature type="domain" description="S-Me-THD N-terminal" evidence="1">
    <location>
        <begin position="7"/>
        <end position="161"/>
    </location>
</feature>
<dbReference type="InterPro" id="IPR048350">
    <property type="entry name" value="S-Me-THD-like_C"/>
</dbReference>
<dbReference type="EMBL" id="JACHJB010000002">
    <property type="protein sequence ID" value="MBB6347314.1"/>
    <property type="molecule type" value="Genomic_DNA"/>
</dbReference>
<gene>
    <name evidence="3" type="ORF">FHU36_003859</name>
</gene>
<evidence type="ECO:0000259" key="2">
    <source>
        <dbReference type="Pfam" id="PF20906"/>
    </source>
</evidence>
<protein>
    <recommendedName>
        <fullName evidence="5">DUF917 domain-containing protein</fullName>
    </recommendedName>
</protein>
<dbReference type="Proteomes" id="UP000583800">
    <property type="component" value="Unassembled WGS sequence"/>
</dbReference>
<dbReference type="Gene3D" id="3.40.1610.10">
    <property type="entry name" value="CV3147-like domain"/>
    <property type="match status" value="1"/>
</dbReference>
<dbReference type="InterPro" id="IPR024071">
    <property type="entry name" value="S-Me-THD_C_sf"/>
</dbReference>
<dbReference type="SUPFAM" id="SSF160991">
    <property type="entry name" value="CV3147-like"/>
    <property type="match status" value="1"/>
</dbReference>
<accession>A0A7X0EZA4</accession>
<organism evidence="3 4">
    <name type="scientific">Nonomuraea muscovyensis</name>
    <dbReference type="NCBI Taxonomy" id="1124761"/>
    <lineage>
        <taxon>Bacteria</taxon>
        <taxon>Bacillati</taxon>
        <taxon>Actinomycetota</taxon>
        <taxon>Actinomycetes</taxon>
        <taxon>Streptosporangiales</taxon>
        <taxon>Streptosporangiaceae</taxon>
        <taxon>Nonomuraea</taxon>
    </lineage>
</organism>